<evidence type="ECO:0000259" key="3">
    <source>
        <dbReference type="PROSITE" id="PS50030"/>
    </source>
</evidence>
<feature type="compositionally biased region" description="Basic and acidic residues" evidence="2">
    <location>
        <begin position="574"/>
        <end position="584"/>
    </location>
</feature>
<gene>
    <name evidence="4" type="ORF">AB1Y20_001564</name>
</gene>
<sequence length="1120" mass="115958">MALPRTVRGEPATAVTIRSDSGTAGADESSRSDSGQLRALALELEEAEAEGKRLRAELRAATLALLLPSAEGDPGPVCAGSQWIGSLQGAPFYLLLALRCGEWIEGVSVRPDVNAVRFEGFAREQARVPTHGGAQAWGGAADRRTHRAWPPQERTLVLELAEVEVLVGAAHEQLYTMHLVLSVAEDGDATLTGRLCTPGERAAWPLTLSFVGVTLPEAPALPEQGQLGEPRAQLSPPAAREVTAEMPTRACDETTAGGSDAREPLQRTSPVDRDKVSVQASAAARLPSSPARLPPSSPPPLLPSNLPASSPPRLLAPLPPLLLPVDTVPSPAPITFLPTASADEQVTVAPAAPAAHSSPPPPHDAPHEWTHTPAACAHTAEEQATNPATSEAAAAGADGENGMGARLEGLREACSSSMGGGGEEAMGRFDEAMTADASTQPLDERGDSSPLEAGGELVLPPQQFSTAALPVSAAADGWFSLVRRRAYAGQAAPPLLGMEGAVEGRADACPPREEDSAARAAREATPTPSGEPLEDPHDAITVVDETLADADALASLEPSQESPRGSRAQGEGAEADRGGRRDAEWERIQVAWRKTRTTWATCSTVPPPSFDGCQQGVSTPPPPLDGASGADLPPRGGDATPTSSTDDARTPPLDQQATQVEPPTVQQRTPPEAREEEVGTPLATAAEAAGDTPLATGVAAGELETPALDEHGLLQMGFEPHAVAWAFEQSRGDAMQALNLLLAQDNAAPPLADADVTQPDQCLTPRATPPIATPAAATATATATATDASHATSAGRSSSASGGSRGGKPASLLRARPAAAQQRVLTHFLVRPKPTPSEHARHQLMLPPSTPSSSGSAGAPIDLSSFRKKREAPPLGGRGGKRAAPPRPRHTPPAESEAALAAQAVMLQTRHVRCPGCTGMFPAALLNDHLDHGCASGSEEAGASVDGEAVQADEGLRAFAAEEHTDVGGGEATSMWEEGHAGRDLEEEEAVSSLPPPSPAFEIHHAEGYTRRRMAGHAVSVAEMPRRHGDSTQSLREVHTASTDSDKSVRSAERASAPFREIWAPETPVEESPCGSQDVGCSQAVVDPVDLVPTPAQAADGPGSASSRSSGLVIPETQLF</sequence>
<proteinExistence type="predicted"/>
<feature type="compositionally biased region" description="Polar residues" evidence="2">
    <location>
        <begin position="653"/>
        <end position="669"/>
    </location>
</feature>
<feature type="compositionally biased region" description="Basic and acidic residues" evidence="2">
    <location>
        <begin position="506"/>
        <end position="522"/>
    </location>
</feature>
<dbReference type="InterPro" id="IPR015940">
    <property type="entry name" value="UBA"/>
</dbReference>
<evidence type="ECO:0000256" key="2">
    <source>
        <dbReference type="SAM" id="MobiDB-lite"/>
    </source>
</evidence>
<organism evidence="4 5">
    <name type="scientific">Prymnesium parvum</name>
    <name type="common">Toxic golden alga</name>
    <dbReference type="NCBI Taxonomy" id="97485"/>
    <lineage>
        <taxon>Eukaryota</taxon>
        <taxon>Haptista</taxon>
        <taxon>Haptophyta</taxon>
        <taxon>Prymnesiophyceae</taxon>
        <taxon>Prymnesiales</taxon>
        <taxon>Prymnesiaceae</taxon>
        <taxon>Prymnesium</taxon>
    </lineage>
</organism>
<feature type="compositionally biased region" description="Low complexity" evidence="2">
    <location>
        <begin position="851"/>
        <end position="860"/>
    </location>
</feature>
<dbReference type="PROSITE" id="PS50030">
    <property type="entry name" value="UBA"/>
    <property type="match status" value="1"/>
</dbReference>
<feature type="region of interest" description="Disordered" evidence="2">
    <location>
        <begin position="1025"/>
        <end position="1057"/>
    </location>
</feature>
<feature type="region of interest" description="Disordered" evidence="2">
    <location>
        <begin position="221"/>
        <end position="308"/>
    </location>
</feature>
<keyword evidence="1" id="KW-0175">Coiled coil</keyword>
<feature type="compositionally biased region" description="Basic and acidic residues" evidence="2">
    <location>
        <begin position="260"/>
        <end position="276"/>
    </location>
</feature>
<feature type="compositionally biased region" description="Low complexity" evidence="2">
    <location>
        <begin position="280"/>
        <end position="291"/>
    </location>
</feature>
<dbReference type="Proteomes" id="UP001515480">
    <property type="component" value="Unassembled WGS sequence"/>
</dbReference>
<dbReference type="AlphaFoldDB" id="A0AB34KDN6"/>
<feature type="compositionally biased region" description="Low complexity" evidence="2">
    <location>
        <begin position="384"/>
        <end position="403"/>
    </location>
</feature>
<feature type="compositionally biased region" description="Pro residues" evidence="2">
    <location>
        <begin position="292"/>
        <end position="302"/>
    </location>
</feature>
<dbReference type="EMBL" id="JBGBPQ010000001">
    <property type="protein sequence ID" value="KAL1530664.1"/>
    <property type="molecule type" value="Genomic_DNA"/>
</dbReference>
<feature type="region of interest" description="Disordered" evidence="2">
    <location>
        <begin position="751"/>
        <end position="819"/>
    </location>
</feature>
<protein>
    <recommendedName>
        <fullName evidence="3">UBA domain-containing protein</fullName>
    </recommendedName>
</protein>
<feature type="region of interest" description="Disordered" evidence="2">
    <location>
        <begin position="349"/>
        <end position="403"/>
    </location>
</feature>
<feature type="compositionally biased region" description="Basic and acidic residues" evidence="2">
    <location>
        <begin position="1025"/>
        <end position="1053"/>
    </location>
</feature>
<feature type="region of interest" description="Disordered" evidence="2">
    <location>
        <begin position="1"/>
        <end position="34"/>
    </location>
</feature>
<feature type="region of interest" description="Disordered" evidence="2">
    <location>
        <begin position="555"/>
        <end position="584"/>
    </location>
</feature>
<feature type="domain" description="UBA" evidence="3">
    <location>
        <begin position="713"/>
        <end position="744"/>
    </location>
</feature>
<feature type="compositionally biased region" description="Low complexity" evidence="2">
    <location>
        <begin position="773"/>
        <end position="819"/>
    </location>
</feature>
<reference evidence="4 5" key="1">
    <citation type="journal article" date="2024" name="Science">
        <title>Giant polyketide synthase enzymes in the biosynthesis of giant marine polyether toxins.</title>
        <authorList>
            <person name="Fallon T.R."/>
            <person name="Shende V.V."/>
            <person name="Wierzbicki I.H."/>
            <person name="Pendleton A.L."/>
            <person name="Watervoot N.F."/>
            <person name="Auber R.P."/>
            <person name="Gonzalez D.J."/>
            <person name="Wisecaver J.H."/>
            <person name="Moore B.S."/>
        </authorList>
    </citation>
    <scope>NUCLEOTIDE SEQUENCE [LARGE SCALE GENOMIC DNA]</scope>
    <source>
        <strain evidence="4 5">12B1</strain>
    </source>
</reference>
<feature type="coiled-coil region" evidence="1">
    <location>
        <begin position="37"/>
        <end position="64"/>
    </location>
</feature>
<name>A0AB34KDN6_PRYPA</name>
<evidence type="ECO:0000256" key="1">
    <source>
        <dbReference type="SAM" id="Coils"/>
    </source>
</evidence>
<comment type="caution">
    <text evidence="4">The sequence shown here is derived from an EMBL/GenBank/DDBJ whole genome shotgun (WGS) entry which is preliminary data.</text>
</comment>
<evidence type="ECO:0000313" key="5">
    <source>
        <dbReference type="Proteomes" id="UP001515480"/>
    </source>
</evidence>
<feature type="region of interest" description="Disordered" evidence="2">
    <location>
        <begin position="435"/>
        <end position="454"/>
    </location>
</feature>
<evidence type="ECO:0000313" key="4">
    <source>
        <dbReference type="EMBL" id="KAL1530664.1"/>
    </source>
</evidence>
<feature type="region of interest" description="Disordered" evidence="2">
    <location>
        <begin position="601"/>
        <end position="680"/>
    </location>
</feature>
<accession>A0AB34KDN6</accession>
<feature type="region of interest" description="Disordered" evidence="2">
    <location>
        <begin position="981"/>
        <end position="1002"/>
    </location>
</feature>
<keyword evidence="5" id="KW-1185">Reference proteome</keyword>
<feature type="region of interest" description="Disordered" evidence="2">
    <location>
        <begin position="506"/>
        <end position="536"/>
    </location>
</feature>
<feature type="region of interest" description="Disordered" evidence="2">
    <location>
        <begin position="1092"/>
        <end position="1120"/>
    </location>
</feature>
<feature type="region of interest" description="Disordered" evidence="2">
    <location>
        <begin position="833"/>
        <end position="897"/>
    </location>
</feature>